<keyword evidence="1" id="KW-0819">tRNA processing</keyword>
<dbReference type="GO" id="GO:0003723">
    <property type="term" value="F:RNA binding"/>
    <property type="evidence" value="ECO:0007669"/>
    <property type="project" value="InterPro"/>
</dbReference>
<feature type="domain" description="TRUD" evidence="4">
    <location>
        <begin position="280"/>
        <end position="525"/>
    </location>
</feature>
<comment type="catalytic activity">
    <reaction evidence="2">
        <text>a uridine in tRNA = a pseudouridine in tRNA</text>
        <dbReference type="Rhea" id="RHEA:54572"/>
        <dbReference type="Rhea" id="RHEA-COMP:13339"/>
        <dbReference type="Rhea" id="RHEA-COMP:13934"/>
        <dbReference type="ChEBI" id="CHEBI:65314"/>
        <dbReference type="ChEBI" id="CHEBI:65315"/>
    </reaction>
</comment>
<dbReference type="OrthoDB" id="447290at2759"/>
<dbReference type="PANTHER" id="PTHR13326:SF31">
    <property type="entry name" value="PSEUDOURIDYLATE SYNTHASE 7 HOMOLOG"/>
    <property type="match status" value="1"/>
</dbReference>
<evidence type="ECO:0000259" key="4">
    <source>
        <dbReference type="PROSITE" id="PS50984"/>
    </source>
</evidence>
<feature type="region of interest" description="Disordered" evidence="3">
    <location>
        <begin position="603"/>
        <end position="629"/>
    </location>
</feature>
<name>A0A8J2LIP7_9HEXA</name>
<dbReference type="AlphaFoldDB" id="A0A8J2LIP7"/>
<dbReference type="EMBL" id="CAJVCH010570137">
    <property type="protein sequence ID" value="CAG7834160.1"/>
    <property type="molecule type" value="Genomic_DNA"/>
</dbReference>
<accession>A0A8J2LIP7</accession>
<evidence type="ECO:0000256" key="1">
    <source>
        <dbReference type="ARBA" id="ARBA00022694"/>
    </source>
</evidence>
<dbReference type="InterPro" id="IPR011760">
    <property type="entry name" value="PsdUridine_synth_TruD_insert"/>
</dbReference>
<dbReference type="GO" id="GO:0008033">
    <property type="term" value="P:tRNA processing"/>
    <property type="evidence" value="ECO:0007669"/>
    <property type="project" value="UniProtKB-KW"/>
</dbReference>
<keyword evidence="6" id="KW-1185">Reference proteome</keyword>
<evidence type="ECO:0000313" key="6">
    <source>
        <dbReference type="Proteomes" id="UP000708208"/>
    </source>
</evidence>
<dbReference type="PANTHER" id="PTHR13326">
    <property type="entry name" value="TRNA PSEUDOURIDINE SYNTHASE D"/>
    <property type="match status" value="1"/>
</dbReference>
<evidence type="ECO:0000256" key="3">
    <source>
        <dbReference type="SAM" id="MobiDB-lite"/>
    </source>
</evidence>
<evidence type="ECO:0000313" key="5">
    <source>
        <dbReference type="EMBL" id="CAG7834160.1"/>
    </source>
</evidence>
<dbReference type="NCBIfam" id="TIGR00094">
    <property type="entry name" value="tRNA_TruD_broad"/>
    <property type="match status" value="1"/>
</dbReference>
<reference evidence="5" key="1">
    <citation type="submission" date="2021-06" db="EMBL/GenBank/DDBJ databases">
        <authorList>
            <person name="Hodson N. C."/>
            <person name="Mongue J. A."/>
            <person name="Jaron S. K."/>
        </authorList>
    </citation>
    <scope>NUCLEOTIDE SEQUENCE</scope>
</reference>
<dbReference type="InterPro" id="IPR001656">
    <property type="entry name" value="PsdUridine_synth_TruD"/>
</dbReference>
<dbReference type="GO" id="GO:0005634">
    <property type="term" value="C:nucleus"/>
    <property type="evidence" value="ECO:0007669"/>
    <property type="project" value="TreeGrafter"/>
</dbReference>
<protein>
    <recommendedName>
        <fullName evidence="4">TRUD domain-containing protein</fullName>
    </recommendedName>
</protein>
<dbReference type="Proteomes" id="UP000708208">
    <property type="component" value="Unassembled WGS sequence"/>
</dbReference>
<proteinExistence type="predicted"/>
<evidence type="ECO:0000256" key="2">
    <source>
        <dbReference type="ARBA" id="ARBA00036943"/>
    </source>
</evidence>
<dbReference type="PROSITE" id="PS50984">
    <property type="entry name" value="TRUD"/>
    <property type="match status" value="1"/>
</dbReference>
<dbReference type="PIRSF" id="PIRSF037016">
    <property type="entry name" value="Pseudouridin_synth_euk_prd"/>
    <property type="match status" value="1"/>
</dbReference>
<organism evidence="5 6">
    <name type="scientific">Allacma fusca</name>
    <dbReference type="NCBI Taxonomy" id="39272"/>
    <lineage>
        <taxon>Eukaryota</taxon>
        <taxon>Metazoa</taxon>
        <taxon>Ecdysozoa</taxon>
        <taxon>Arthropoda</taxon>
        <taxon>Hexapoda</taxon>
        <taxon>Collembola</taxon>
        <taxon>Symphypleona</taxon>
        <taxon>Sminthuridae</taxon>
        <taxon>Allacma</taxon>
    </lineage>
</organism>
<gene>
    <name evidence="5" type="ORF">AFUS01_LOCUS43691</name>
</gene>
<sequence>MTQQESSGKSKSATVGIVSCVGNHTRVSAAIKERFSDFHVHEIDPNGKQVRLTDLGPPVEVKKTVSTTDPELLIVLSEETRNNVEELQSQIDGGNRKAKPVEINVTELDKQQRTKIHRWIGNFPSLGSSTIDRDEQKIILVEFATSKIRNARRPENRAKFTHCVLYKEGMETSDAIMFIAKKLRLQPNLITYCGTKDKRAKTTQRICISNVDSRRLIDISKITKQVKLGNFEYQNSHLSLGSLKGNHFRILLKNVQGPTPTEAPLDELICQAMDNLKQNGFINYYGLQRFGSYDVPTQEIGKALLQNKWDRVFDLLLRPKPKEPEFMTHAKKIWFAERDSVKIIKLLPNWHRSIESNLFYGLSRHYDQKDYVSAFMRIPRNVRLLYVHAFQSYLWNHLATFRVQKGLQPIVGDVVYANKKPEINTLEDLSLEIEGNIEVAPEVNIDIIDKSSLPEIKILKEEDLPNYSIFDVLIPLQGTEVNTNSILLEFYDNLLLEHGLTQDCFLNYKPRQDSPRGAYRHLIQLPTEVSYQIIHYGSSDNPDDFIPSDVDLLFKSRKHETEATKSKPDEPKDKSCAIVEFSLPSSSYATMALREILMDESKVTAQTSKRTAPDDNQETEKKIKLDETE</sequence>
<dbReference type="Pfam" id="PF01142">
    <property type="entry name" value="TruD"/>
    <property type="match status" value="1"/>
</dbReference>
<dbReference type="GO" id="GO:0009982">
    <property type="term" value="F:pseudouridine synthase activity"/>
    <property type="evidence" value="ECO:0007669"/>
    <property type="project" value="InterPro"/>
</dbReference>
<feature type="compositionally biased region" description="Basic and acidic residues" evidence="3">
    <location>
        <begin position="618"/>
        <end position="629"/>
    </location>
</feature>
<comment type="caution">
    <text evidence="5">The sequence shown here is derived from an EMBL/GenBank/DDBJ whole genome shotgun (WGS) entry which is preliminary data.</text>
</comment>
<dbReference type="GO" id="GO:0001522">
    <property type="term" value="P:pseudouridine synthesis"/>
    <property type="evidence" value="ECO:0007669"/>
    <property type="project" value="InterPro"/>
</dbReference>
<dbReference type="CDD" id="cd02576">
    <property type="entry name" value="PseudoU_synth_ScPUS7"/>
    <property type="match status" value="1"/>
</dbReference>